<evidence type="ECO:0000256" key="4">
    <source>
        <dbReference type="PROSITE-ProRule" id="PRU00134"/>
    </source>
</evidence>
<evidence type="ECO:0000259" key="6">
    <source>
        <dbReference type="PROSITE" id="PS50865"/>
    </source>
</evidence>
<sequence>MQLLRTPKAMPSSQQCNVCSRANIPLRACTRCRTTSYCSKDCQTSDWPSHKSSCRRPNFLLKFHIHPETLLDSPVWRILSIPVTTTFADLHRALQVAFGWMSVHSYEFAVHDPEYEPIAGGDERVLQVMKKIQTLTKRVDDSRKYLLRIVDDAKYGTRRVGAEPSDRARKSAWEHPRTPEKNASQIQVFEVLDQTQSKGLHMSYTYDYGNQWVHEISIVGIAPATNAIQCIEGEGHAISEDCGGIQGWQALLDAYNTLTPTKKQWEMRKWLEKQALNADPKGLLNGGDRRRLDAMPHGPYSESNLFTSKVGHAKDASPGARTLLEVREQTPLAYRAHHRSTLLISHKRLSTSAISSLGSDIAIMGRKKVDIWATSANARANCRLLGLAPEIGNRVWLYVPRVWLQSTSSSQDMYQQETVYSAFLRPAAPHLLRSSWHILHHQPSEDRRRFCVQ</sequence>
<dbReference type="STRING" id="113226.A0A139IP67"/>
<dbReference type="InterPro" id="IPR002893">
    <property type="entry name" value="Znf_MYND"/>
</dbReference>
<dbReference type="EMBL" id="LFZO01000038">
    <property type="protein sequence ID" value="KXT16354.1"/>
    <property type="molecule type" value="Genomic_DNA"/>
</dbReference>
<dbReference type="AlphaFoldDB" id="A0A139IP67"/>
<dbReference type="PANTHER" id="PTHR41878">
    <property type="entry name" value="LEXA REPRESSOR-RELATED"/>
    <property type="match status" value="1"/>
</dbReference>
<name>A0A139IP67_9PEZI</name>
<feature type="region of interest" description="Disordered" evidence="5">
    <location>
        <begin position="160"/>
        <end position="182"/>
    </location>
</feature>
<reference evidence="7 8" key="1">
    <citation type="submission" date="2015-07" db="EMBL/GenBank/DDBJ databases">
        <title>Comparative genomics of the Sigatoka disease complex on banana suggests a link between parallel evolutionary changes in Pseudocercospora fijiensis and Pseudocercospora eumusae and increased virulence on the banana host.</title>
        <authorList>
            <person name="Chang T.-C."/>
            <person name="Salvucci A."/>
            <person name="Crous P.W."/>
            <person name="Stergiopoulos I."/>
        </authorList>
    </citation>
    <scope>NUCLEOTIDE SEQUENCE [LARGE SCALE GENOMIC DNA]</scope>
    <source>
        <strain evidence="7 8">CBS 116634</strain>
    </source>
</reference>
<feature type="compositionally biased region" description="Basic and acidic residues" evidence="5">
    <location>
        <begin position="160"/>
        <end position="180"/>
    </location>
</feature>
<dbReference type="GO" id="GO:0008270">
    <property type="term" value="F:zinc ion binding"/>
    <property type="evidence" value="ECO:0007669"/>
    <property type="project" value="UniProtKB-KW"/>
</dbReference>
<accession>A0A139IP67</accession>
<dbReference type="PROSITE" id="PS01360">
    <property type="entry name" value="ZF_MYND_1"/>
    <property type="match status" value="1"/>
</dbReference>
<proteinExistence type="predicted"/>
<evidence type="ECO:0000256" key="3">
    <source>
        <dbReference type="ARBA" id="ARBA00022833"/>
    </source>
</evidence>
<dbReference type="SUPFAM" id="SSF144232">
    <property type="entry name" value="HIT/MYND zinc finger-like"/>
    <property type="match status" value="1"/>
</dbReference>
<dbReference type="InterPro" id="IPR024047">
    <property type="entry name" value="MM3350-like_sf"/>
</dbReference>
<gene>
    <name evidence="7" type="ORF">AC579_5574</name>
</gene>
<dbReference type="PANTHER" id="PTHR41878:SF1">
    <property type="entry name" value="TNPR PROTEIN"/>
    <property type="match status" value="1"/>
</dbReference>
<dbReference type="PROSITE" id="PS50865">
    <property type="entry name" value="ZF_MYND_2"/>
    <property type="match status" value="1"/>
</dbReference>
<dbReference type="Pfam" id="PF07929">
    <property type="entry name" value="PRiA4_ORF3"/>
    <property type="match status" value="1"/>
</dbReference>
<evidence type="ECO:0000313" key="8">
    <source>
        <dbReference type="Proteomes" id="UP000073492"/>
    </source>
</evidence>
<organism evidence="7 8">
    <name type="scientific">Pseudocercospora musae</name>
    <dbReference type="NCBI Taxonomy" id="113226"/>
    <lineage>
        <taxon>Eukaryota</taxon>
        <taxon>Fungi</taxon>
        <taxon>Dikarya</taxon>
        <taxon>Ascomycota</taxon>
        <taxon>Pezizomycotina</taxon>
        <taxon>Dothideomycetes</taxon>
        <taxon>Dothideomycetidae</taxon>
        <taxon>Mycosphaerellales</taxon>
        <taxon>Mycosphaerellaceae</taxon>
        <taxon>Pseudocercospora</taxon>
    </lineage>
</organism>
<evidence type="ECO:0000256" key="5">
    <source>
        <dbReference type="SAM" id="MobiDB-lite"/>
    </source>
</evidence>
<dbReference type="Pfam" id="PF01753">
    <property type="entry name" value="zf-MYND"/>
    <property type="match status" value="1"/>
</dbReference>
<keyword evidence="8" id="KW-1185">Reference proteome</keyword>
<keyword evidence="2 4" id="KW-0863">Zinc-finger</keyword>
<evidence type="ECO:0000256" key="2">
    <source>
        <dbReference type="ARBA" id="ARBA00022771"/>
    </source>
</evidence>
<comment type="caution">
    <text evidence="7">The sequence shown here is derived from an EMBL/GenBank/DDBJ whole genome shotgun (WGS) entry which is preliminary data.</text>
</comment>
<evidence type="ECO:0000313" key="7">
    <source>
        <dbReference type="EMBL" id="KXT16354.1"/>
    </source>
</evidence>
<evidence type="ECO:0000256" key="1">
    <source>
        <dbReference type="ARBA" id="ARBA00022723"/>
    </source>
</evidence>
<dbReference type="Proteomes" id="UP000073492">
    <property type="component" value="Unassembled WGS sequence"/>
</dbReference>
<feature type="domain" description="MYND-type" evidence="6">
    <location>
        <begin position="16"/>
        <end position="54"/>
    </location>
</feature>
<dbReference type="OrthoDB" id="245563at2759"/>
<dbReference type="InterPro" id="IPR012912">
    <property type="entry name" value="Plasmid_pRiA4b_Orf3-like"/>
</dbReference>
<keyword evidence="3" id="KW-0862">Zinc</keyword>
<dbReference type="Gene3D" id="6.10.140.2220">
    <property type="match status" value="1"/>
</dbReference>
<protein>
    <recommendedName>
        <fullName evidence="6">MYND-type domain-containing protein</fullName>
    </recommendedName>
</protein>
<keyword evidence="1" id="KW-0479">Metal-binding</keyword>
<dbReference type="SUPFAM" id="SSF159941">
    <property type="entry name" value="MM3350-like"/>
    <property type="match status" value="1"/>
</dbReference>
<dbReference type="Gene3D" id="3.10.290.30">
    <property type="entry name" value="MM3350-like"/>
    <property type="match status" value="1"/>
</dbReference>